<protein>
    <submittedName>
        <fullName evidence="2">Uncharacterized protein</fullName>
    </submittedName>
</protein>
<dbReference type="AlphaFoldDB" id="A0A8H2W9K3"/>
<comment type="caution">
    <text evidence="2">The sequence shown here is derived from an EMBL/GenBank/DDBJ whole genome shotgun (WGS) entry which is preliminary data.</text>
</comment>
<proteinExistence type="predicted"/>
<evidence type="ECO:0000313" key="2">
    <source>
        <dbReference type="EMBL" id="CAE6353097.1"/>
    </source>
</evidence>
<dbReference type="Proteomes" id="UP000663846">
    <property type="component" value="Unassembled WGS sequence"/>
</dbReference>
<dbReference type="InterPro" id="IPR001615">
    <property type="entry name" value="Endotoxin_CytB"/>
</dbReference>
<dbReference type="OrthoDB" id="2548197at2759"/>
<reference evidence="2" key="1">
    <citation type="submission" date="2021-01" db="EMBL/GenBank/DDBJ databases">
        <authorList>
            <person name="Kaushik A."/>
        </authorList>
    </citation>
    <scope>NUCLEOTIDE SEQUENCE</scope>
    <source>
        <strain evidence="2">AG1-1C</strain>
    </source>
</reference>
<dbReference type="EMBL" id="CAJMWS010000066">
    <property type="protein sequence ID" value="CAE6353097.1"/>
    <property type="molecule type" value="Genomic_DNA"/>
</dbReference>
<dbReference type="GO" id="GO:0005576">
    <property type="term" value="C:extracellular region"/>
    <property type="evidence" value="ECO:0007669"/>
    <property type="project" value="InterPro"/>
</dbReference>
<dbReference type="InterPro" id="IPR035918">
    <property type="entry name" value="CytB_endotoxin-like_sf"/>
</dbReference>
<evidence type="ECO:0000313" key="3">
    <source>
        <dbReference type="Proteomes" id="UP000663846"/>
    </source>
</evidence>
<dbReference type="Gene3D" id="3.40.198.10">
    <property type="entry name" value="Delta-endotoxin CytB-like"/>
    <property type="match status" value="1"/>
</dbReference>
<gene>
    <name evidence="2" type="ORF">RDB_LOCUS12615</name>
</gene>
<name>A0A8H2W9K3_9AGAM</name>
<keyword evidence="1" id="KW-0749">Sporulation</keyword>
<dbReference type="Pfam" id="PF01338">
    <property type="entry name" value="Bac_thur_toxin"/>
    <property type="match status" value="1"/>
</dbReference>
<organism evidence="2 3">
    <name type="scientific">Rhizoctonia solani</name>
    <dbReference type="NCBI Taxonomy" id="456999"/>
    <lineage>
        <taxon>Eukaryota</taxon>
        <taxon>Fungi</taxon>
        <taxon>Dikarya</taxon>
        <taxon>Basidiomycota</taxon>
        <taxon>Agaricomycotina</taxon>
        <taxon>Agaricomycetes</taxon>
        <taxon>Cantharellales</taxon>
        <taxon>Ceratobasidiaceae</taxon>
        <taxon>Rhizoctonia</taxon>
    </lineage>
</organism>
<dbReference type="SUPFAM" id="SSF55676">
    <property type="entry name" value="CytB endotoxin-like"/>
    <property type="match status" value="1"/>
</dbReference>
<evidence type="ECO:0000256" key="1">
    <source>
        <dbReference type="ARBA" id="ARBA00022969"/>
    </source>
</evidence>
<sequence>MSDAQPTFDQYGALPGHLVNAAKQVVKFIGYFLDEESQKFDWSKFRGAINNRPDDNMAIEHFDHVEIVQNENALKVVVDQISTLLMKVAPANIDQKGLAEIVLNAFTGLKGKEQSGFANYEKERDNSGFTYRFLFALPDANMPNYFYALVTTVKLVSDIQEKSAWFELGKDSRQNFSAKLDTIRLACCNDFIASPKPSF</sequence>
<dbReference type="GO" id="GO:0030435">
    <property type="term" value="P:sporulation resulting in formation of a cellular spore"/>
    <property type="evidence" value="ECO:0007669"/>
    <property type="project" value="UniProtKB-KW"/>
</dbReference>
<accession>A0A8H2W9K3</accession>